<keyword evidence="1" id="KW-0479">Metal-binding</keyword>
<dbReference type="Proteomes" id="UP000292695">
    <property type="component" value="Unassembled WGS sequence"/>
</dbReference>
<proteinExistence type="inferred from homology"/>
<dbReference type="OrthoDB" id="5241795at2"/>
<keyword evidence="2" id="KW-0378">Hydrolase</keyword>
<dbReference type="GO" id="GO:0046872">
    <property type="term" value="F:metal ion binding"/>
    <property type="evidence" value="ECO:0007669"/>
    <property type="project" value="UniProtKB-KW"/>
</dbReference>
<dbReference type="Pfam" id="PF00149">
    <property type="entry name" value="Metallophos"/>
    <property type="match status" value="1"/>
</dbReference>
<dbReference type="PANTHER" id="PTHR42988:SF2">
    <property type="entry name" value="CYCLIC NUCLEOTIDE PHOSPHODIESTERASE CBUA0032-RELATED"/>
    <property type="match status" value="1"/>
</dbReference>
<evidence type="ECO:0000313" key="6">
    <source>
        <dbReference type="EMBL" id="TCC26129.1"/>
    </source>
</evidence>
<reference evidence="6 7" key="1">
    <citation type="submission" date="2019-02" db="EMBL/GenBank/DDBJ databases">
        <title>Kribbella capetownensis sp. nov. and Kribbella speibonae sp. nov., isolated from soil.</title>
        <authorList>
            <person name="Curtis S.M."/>
            <person name="Norton I."/>
            <person name="Everest G.J."/>
            <person name="Meyers P.R."/>
        </authorList>
    </citation>
    <scope>NUCLEOTIDE SEQUENCE [LARGE SCALE GENOMIC DNA]</scope>
    <source>
        <strain evidence="6 7">DSM 27082</strain>
    </source>
</reference>
<evidence type="ECO:0000259" key="5">
    <source>
        <dbReference type="Pfam" id="PF00149"/>
    </source>
</evidence>
<evidence type="ECO:0000256" key="4">
    <source>
        <dbReference type="ARBA" id="ARBA00025742"/>
    </source>
</evidence>
<dbReference type="InterPro" id="IPR029052">
    <property type="entry name" value="Metallo-depent_PP-like"/>
</dbReference>
<name>A0A4R0IAC5_9ACTN</name>
<dbReference type="EMBL" id="SJKA01000014">
    <property type="protein sequence ID" value="TCC26129.1"/>
    <property type="molecule type" value="Genomic_DNA"/>
</dbReference>
<keyword evidence="3" id="KW-0408">Iron</keyword>
<evidence type="ECO:0000256" key="1">
    <source>
        <dbReference type="ARBA" id="ARBA00022723"/>
    </source>
</evidence>
<sequence>MVRILHLSDTHVSRTGPDEDGVDGVSALRGLLHDVRRVPDLDLVVVSGDIADDGSAAGCTTVRDLVGQFAAERGIPHVYCTGNHDRREGFTAALGHGHLGPDGAPIGRAAGLDGVIAAVSSVAGLRVITLDSLVPGETYGVLGPDQLDWLAAELSTPAPAGSIVVLHHPPVWTDAVPYQRSAVLQEPEALGAVLADTDVQAVLCGHLHHQLTAQLANKPVWVTPGVITRIDLTAPSALVRGVLGAGATIVELGRAFGPMFHTVHARDPRTGTEVYVYDPQTGSDTTEEVSA</sequence>
<comment type="similarity">
    <text evidence="4">Belongs to the cyclic nucleotide phosphodiesterase class-III family.</text>
</comment>
<dbReference type="Gene3D" id="3.60.21.10">
    <property type="match status" value="1"/>
</dbReference>
<evidence type="ECO:0000313" key="7">
    <source>
        <dbReference type="Proteomes" id="UP000292695"/>
    </source>
</evidence>
<dbReference type="InterPro" id="IPR050884">
    <property type="entry name" value="CNP_phosphodiesterase-III"/>
</dbReference>
<dbReference type="InterPro" id="IPR004843">
    <property type="entry name" value="Calcineurin-like_PHP"/>
</dbReference>
<dbReference type="AlphaFoldDB" id="A0A4R0IAC5"/>
<gene>
    <name evidence="6" type="ORF">E0H50_31885</name>
</gene>
<feature type="domain" description="Calcineurin-like phosphoesterase" evidence="5">
    <location>
        <begin position="3"/>
        <end position="209"/>
    </location>
</feature>
<protein>
    <submittedName>
        <fullName evidence="6">Metallophosphoesterase</fullName>
    </submittedName>
</protein>
<evidence type="ECO:0000256" key="3">
    <source>
        <dbReference type="ARBA" id="ARBA00023004"/>
    </source>
</evidence>
<dbReference type="SUPFAM" id="SSF56300">
    <property type="entry name" value="Metallo-dependent phosphatases"/>
    <property type="match status" value="1"/>
</dbReference>
<organism evidence="6 7">
    <name type="scientific">Kribbella sindirgiensis</name>
    <dbReference type="NCBI Taxonomy" id="1124744"/>
    <lineage>
        <taxon>Bacteria</taxon>
        <taxon>Bacillati</taxon>
        <taxon>Actinomycetota</taxon>
        <taxon>Actinomycetes</taxon>
        <taxon>Propionibacteriales</taxon>
        <taxon>Kribbellaceae</taxon>
        <taxon>Kribbella</taxon>
    </lineage>
</organism>
<dbReference type="RefSeq" id="WP_131294559.1">
    <property type="nucleotide sequence ID" value="NZ_SJKA01000014.1"/>
</dbReference>
<accession>A0A4R0IAC5</accession>
<comment type="caution">
    <text evidence="6">The sequence shown here is derived from an EMBL/GenBank/DDBJ whole genome shotgun (WGS) entry which is preliminary data.</text>
</comment>
<dbReference type="GO" id="GO:0016787">
    <property type="term" value="F:hydrolase activity"/>
    <property type="evidence" value="ECO:0007669"/>
    <property type="project" value="UniProtKB-KW"/>
</dbReference>
<dbReference type="PANTHER" id="PTHR42988">
    <property type="entry name" value="PHOSPHOHYDROLASE"/>
    <property type="match status" value="1"/>
</dbReference>
<keyword evidence="7" id="KW-1185">Reference proteome</keyword>
<evidence type="ECO:0000256" key="2">
    <source>
        <dbReference type="ARBA" id="ARBA00022801"/>
    </source>
</evidence>